<dbReference type="Proteomes" id="UP000694251">
    <property type="component" value="Chromosome 13"/>
</dbReference>
<dbReference type="EMBL" id="JAEFBJ010000013">
    <property type="protein sequence ID" value="KAG7536621.1"/>
    <property type="molecule type" value="Genomic_DNA"/>
</dbReference>
<organism evidence="2 3">
    <name type="scientific">Arabidopsis suecica</name>
    <name type="common">Swedish thale-cress</name>
    <name type="synonym">Cardaminopsis suecica</name>
    <dbReference type="NCBI Taxonomy" id="45249"/>
    <lineage>
        <taxon>Eukaryota</taxon>
        <taxon>Viridiplantae</taxon>
        <taxon>Streptophyta</taxon>
        <taxon>Embryophyta</taxon>
        <taxon>Tracheophyta</taxon>
        <taxon>Spermatophyta</taxon>
        <taxon>Magnoliopsida</taxon>
        <taxon>eudicotyledons</taxon>
        <taxon>Gunneridae</taxon>
        <taxon>Pentapetalae</taxon>
        <taxon>rosids</taxon>
        <taxon>malvids</taxon>
        <taxon>Brassicales</taxon>
        <taxon>Brassicaceae</taxon>
        <taxon>Camelineae</taxon>
        <taxon>Arabidopsis</taxon>
    </lineage>
</organism>
<accession>A0A8T1XPM7</accession>
<feature type="non-terminal residue" evidence="2">
    <location>
        <position position="372"/>
    </location>
</feature>
<feature type="compositionally biased region" description="Polar residues" evidence="1">
    <location>
        <begin position="21"/>
        <end position="44"/>
    </location>
</feature>
<keyword evidence="3" id="KW-1185">Reference proteome</keyword>
<name>A0A8T1XPM7_ARASU</name>
<comment type="caution">
    <text evidence="2">The sequence shown here is derived from an EMBL/GenBank/DDBJ whole genome shotgun (WGS) entry which is preliminary data.</text>
</comment>
<reference evidence="2 3" key="1">
    <citation type="submission" date="2020-12" db="EMBL/GenBank/DDBJ databases">
        <title>Concerted genomic and epigenomic changes stabilize Arabidopsis allopolyploids.</title>
        <authorList>
            <person name="Chen Z."/>
        </authorList>
    </citation>
    <scope>NUCLEOTIDE SEQUENCE [LARGE SCALE GENOMIC DNA]</scope>
    <source>
        <strain evidence="2">As9502</strain>
        <tissue evidence="2">Leaf</tissue>
    </source>
</reference>
<protein>
    <submittedName>
        <fullName evidence="2">Uncharacterized protein</fullName>
    </submittedName>
</protein>
<dbReference type="AlphaFoldDB" id="A0A8T1XPM7"/>
<evidence type="ECO:0000256" key="1">
    <source>
        <dbReference type="SAM" id="MobiDB-lite"/>
    </source>
</evidence>
<proteinExistence type="predicted"/>
<evidence type="ECO:0000313" key="2">
    <source>
        <dbReference type="EMBL" id="KAG7536621.1"/>
    </source>
</evidence>
<sequence>MRNPKKPTALHFPNLRLASSSASPDLTFSTSHEASTHRNLSTARAPSPHAHQLDPPWLSYELLVCFWWPETLGPSVTALPPVKTLTARGKTLILLEIFFNGLGPHNQQHHQGPTFTLLVFILKSCGPTIRVLKPTYKIISKALLPFVHCSNGSPAPLTTQSRPICLILARKILRPRPSSFLPRFDLNSLLSFLSQTLSCFMETIDQGRHLEHNSPLLLVWYIYILGTLPLKSPRDITYEVFRSKKNGIMIPSPKSGGYRSFFNPFSLFPLNIDFKQVHISNFKVIIHEIESLRKNGIMIPSPRSGGYRNFLNSLSPNLPDHRTVITHFLADEQFQLALLAPTRSSDMEPSSTSPRLLTVTNLSSIDSLVEDH</sequence>
<feature type="region of interest" description="Disordered" evidence="1">
    <location>
        <begin position="21"/>
        <end position="50"/>
    </location>
</feature>
<evidence type="ECO:0000313" key="3">
    <source>
        <dbReference type="Proteomes" id="UP000694251"/>
    </source>
</evidence>
<gene>
    <name evidence="2" type="ORF">ISN44_As13g005560</name>
</gene>
<dbReference type="OrthoDB" id="10419066at2759"/>